<reference evidence="1" key="1">
    <citation type="submission" date="2023-10" db="EMBL/GenBank/DDBJ databases">
        <title>Characterization and whole genome sequencing of a novel strain of Bergeyella porcorum QD2021 isolated from pig.</title>
        <authorList>
            <person name="Liu G."/>
            <person name="Chen C."/>
            <person name="Han X."/>
        </authorList>
    </citation>
    <scope>NUCLEOTIDE SEQUENCE</scope>
    <source>
        <strain evidence="1">QD2021</strain>
    </source>
</reference>
<dbReference type="EMBL" id="CP136426">
    <property type="protein sequence ID" value="WOC52199.1"/>
    <property type="molecule type" value="Genomic_DNA"/>
</dbReference>
<accession>A0AAU0F411</accession>
<dbReference type="KEGG" id="bpor:BPO_1552"/>
<protein>
    <submittedName>
        <fullName evidence="1">Uncharacterized protein</fullName>
    </submittedName>
</protein>
<proteinExistence type="predicted"/>
<gene>
    <name evidence="1" type="ORF">BPO_1552</name>
</gene>
<dbReference type="Proteomes" id="UP001432059">
    <property type="component" value="Chromosome"/>
</dbReference>
<organism evidence="1 2">
    <name type="scientific">Bergeyella porcorum</name>
    <dbReference type="NCBI Taxonomy" id="1735111"/>
    <lineage>
        <taxon>Bacteria</taxon>
        <taxon>Pseudomonadati</taxon>
        <taxon>Bacteroidota</taxon>
        <taxon>Flavobacteriia</taxon>
        <taxon>Flavobacteriales</taxon>
        <taxon>Weeksellaceae</taxon>
        <taxon>Bergeyella</taxon>
    </lineage>
</organism>
<evidence type="ECO:0000313" key="2">
    <source>
        <dbReference type="Proteomes" id="UP001432059"/>
    </source>
</evidence>
<keyword evidence="2" id="KW-1185">Reference proteome</keyword>
<dbReference type="AlphaFoldDB" id="A0AAU0F411"/>
<name>A0AAU0F411_9FLAO</name>
<sequence length="33" mass="3832">MLPNWPDKRVVAWEHLLKARAIENQAVVFGLTE</sequence>
<evidence type="ECO:0000313" key="1">
    <source>
        <dbReference type="EMBL" id="WOC52199.1"/>
    </source>
</evidence>